<dbReference type="SUPFAM" id="SSF48452">
    <property type="entry name" value="TPR-like"/>
    <property type="match status" value="1"/>
</dbReference>
<dbReference type="PANTHER" id="PTHR12558">
    <property type="entry name" value="CELL DIVISION CYCLE 16,23,27"/>
    <property type="match status" value="1"/>
</dbReference>
<dbReference type="Pfam" id="PF13432">
    <property type="entry name" value="TPR_16"/>
    <property type="match status" value="1"/>
</dbReference>
<dbReference type="AlphaFoldDB" id="A0A7Y8BJS7"/>
<dbReference type="PANTHER" id="PTHR12558:SF13">
    <property type="entry name" value="CELL DIVISION CYCLE PROTEIN 27 HOMOLOG"/>
    <property type="match status" value="1"/>
</dbReference>
<dbReference type="EMBL" id="JACAPU010000011">
    <property type="protein sequence ID" value="NWB46391.1"/>
    <property type="molecule type" value="Genomic_DNA"/>
</dbReference>
<protein>
    <submittedName>
        <fullName evidence="1">Tetratricopeptide repeat protein</fullName>
    </submittedName>
</protein>
<dbReference type="InterPro" id="IPR011990">
    <property type="entry name" value="TPR-like_helical_dom_sf"/>
</dbReference>
<comment type="caution">
    <text evidence="1">The sequence shown here is derived from an EMBL/GenBank/DDBJ whole genome shotgun (WGS) entry which is preliminary data.</text>
</comment>
<dbReference type="Proteomes" id="UP000582981">
    <property type="component" value="Unassembled WGS sequence"/>
</dbReference>
<evidence type="ECO:0000313" key="2">
    <source>
        <dbReference type="Proteomes" id="UP000582981"/>
    </source>
</evidence>
<accession>A0A7Y8BJS7</accession>
<proteinExistence type="predicted"/>
<organism evidence="1 2">
    <name type="scientific">Pseudomonas gingeri</name>
    <dbReference type="NCBI Taxonomy" id="117681"/>
    <lineage>
        <taxon>Bacteria</taxon>
        <taxon>Pseudomonadati</taxon>
        <taxon>Pseudomonadota</taxon>
        <taxon>Gammaproteobacteria</taxon>
        <taxon>Pseudomonadales</taxon>
        <taxon>Pseudomonadaceae</taxon>
        <taxon>Pseudomonas</taxon>
    </lineage>
</organism>
<evidence type="ECO:0000313" key="1">
    <source>
        <dbReference type="EMBL" id="NWB46391.1"/>
    </source>
</evidence>
<dbReference type="RefSeq" id="WP_177143732.1">
    <property type="nucleotide sequence ID" value="NZ_JACAPU010000011.1"/>
</dbReference>
<gene>
    <name evidence="1" type="ORF">HX829_07790</name>
</gene>
<name>A0A7Y8BJS7_9PSED</name>
<dbReference type="InterPro" id="IPR019734">
    <property type="entry name" value="TPR_rpt"/>
</dbReference>
<sequence length="365" mass="40195">MVDAMSLAIDLGDRTSGQQLLTHIKTQAIEDPKVCALAAHLSLQAADYAAAGAFGDKAIEGGIEHSAVIFNAALGHFHSGDFAATHALLSRLSIDPQCPHAILTMQARALHQLEETEEAEALVIRAQRQEPSDTEIRGLLALLQYENDKNSLALTTAHETLVDDPKQLEALLACASTHFELNNITASRKAWRHTVEAHPECGRAWSGLAQLEFNELEFEPAEEHLKSAVRFMPDHIGTWHLLAWIYILRKDSVSARQALDSSYALDRNFGETHGGLAIVDVMDGMKDRAQQGIRRALKLNPDSLSAQYAKVLLLQEAGQPEKATQLINQVLDRTRPDSGDTGRILMQNWLNTHQNKAADRHSGQH</sequence>
<dbReference type="Gene3D" id="1.25.40.10">
    <property type="entry name" value="Tetratricopeptide repeat domain"/>
    <property type="match status" value="1"/>
</dbReference>
<dbReference type="Pfam" id="PF14559">
    <property type="entry name" value="TPR_19"/>
    <property type="match status" value="1"/>
</dbReference>
<dbReference type="SMART" id="SM00028">
    <property type="entry name" value="TPR"/>
    <property type="match status" value="5"/>
</dbReference>
<reference evidence="1 2" key="1">
    <citation type="submission" date="2020-04" db="EMBL/GenBank/DDBJ databases">
        <title>Molecular characterization of pseudomonads from Agaricus bisporus reveal novel blotch 2 pathogens in Western Europe.</title>
        <authorList>
            <person name="Taparia T."/>
            <person name="Krijger M."/>
            <person name="Haynes E."/>
            <person name="Elpinstone J.G."/>
            <person name="Noble R."/>
            <person name="Van Der Wolf J."/>
        </authorList>
    </citation>
    <scope>NUCLEOTIDE SEQUENCE [LARGE SCALE GENOMIC DNA]</scope>
    <source>
        <strain evidence="1 2">F1001</strain>
    </source>
</reference>